<evidence type="ECO:0000313" key="13">
    <source>
        <dbReference type="Proteomes" id="UP000694255"/>
    </source>
</evidence>
<dbReference type="EMBL" id="JAGSYN010000163">
    <property type="protein sequence ID" value="KAG7662748.1"/>
    <property type="molecule type" value="Genomic_DNA"/>
</dbReference>
<evidence type="ECO:0000256" key="1">
    <source>
        <dbReference type="ARBA" id="ARBA00004115"/>
    </source>
</evidence>
<dbReference type="PANTHER" id="PTHR28090">
    <property type="entry name" value="PROTEIN ROT1"/>
    <property type="match status" value="1"/>
</dbReference>
<keyword evidence="5" id="KW-0812">Transmembrane</keyword>
<dbReference type="OrthoDB" id="5327821at2759"/>
<gene>
    <name evidence="12" type="ORF">J8A68_003736</name>
</gene>
<feature type="compositionally biased region" description="Basic and acidic residues" evidence="10">
    <location>
        <begin position="211"/>
        <end position="235"/>
    </location>
</feature>
<keyword evidence="8" id="KW-1133">Transmembrane helix</keyword>
<evidence type="ECO:0000256" key="3">
    <source>
        <dbReference type="ARBA" id="ARBA00016195"/>
    </source>
</evidence>
<feature type="region of interest" description="Disordered" evidence="10">
    <location>
        <begin position="200"/>
        <end position="263"/>
    </location>
</feature>
<evidence type="ECO:0000256" key="10">
    <source>
        <dbReference type="SAM" id="MobiDB-lite"/>
    </source>
</evidence>
<protein>
    <recommendedName>
        <fullName evidence="4">Protein ROT1</fullName>
    </recommendedName>
    <alternativeName>
        <fullName evidence="3">Protein rot1</fullName>
    </alternativeName>
</protein>
<dbReference type="GeneID" id="73470536"/>
<evidence type="ECO:0000256" key="4">
    <source>
        <dbReference type="ARBA" id="ARBA00017291"/>
    </source>
</evidence>
<evidence type="ECO:0000256" key="7">
    <source>
        <dbReference type="ARBA" id="ARBA00022824"/>
    </source>
</evidence>
<evidence type="ECO:0000256" key="8">
    <source>
        <dbReference type="ARBA" id="ARBA00022989"/>
    </source>
</evidence>
<accession>A0A8J5UGW6</accession>
<proteinExistence type="inferred from homology"/>
<keyword evidence="6 11" id="KW-0732">Signal</keyword>
<comment type="subcellular location">
    <subcellularLocation>
        <location evidence="1">Endoplasmic reticulum membrane</location>
        <topology evidence="1">Single-pass type I membrane protein</topology>
    </subcellularLocation>
</comment>
<dbReference type="AlphaFoldDB" id="A0A8J5UGW6"/>
<evidence type="ECO:0000256" key="5">
    <source>
        <dbReference type="ARBA" id="ARBA00022692"/>
    </source>
</evidence>
<dbReference type="Pfam" id="PF10681">
    <property type="entry name" value="Rot1"/>
    <property type="match status" value="1"/>
</dbReference>
<organism evidence="12 13">
    <name type="scientific">[Candida] subhashii</name>
    <dbReference type="NCBI Taxonomy" id="561895"/>
    <lineage>
        <taxon>Eukaryota</taxon>
        <taxon>Fungi</taxon>
        <taxon>Dikarya</taxon>
        <taxon>Ascomycota</taxon>
        <taxon>Saccharomycotina</taxon>
        <taxon>Pichiomycetes</taxon>
        <taxon>Debaryomycetaceae</taxon>
        <taxon>Spathaspora</taxon>
    </lineage>
</organism>
<name>A0A8J5UGW6_9ASCO</name>
<dbReference type="RefSeq" id="XP_049262981.1">
    <property type="nucleotide sequence ID" value="XM_049407622.1"/>
</dbReference>
<evidence type="ECO:0000256" key="11">
    <source>
        <dbReference type="SAM" id="SignalP"/>
    </source>
</evidence>
<feature type="chain" id="PRO_5035258464" description="Protein ROT1" evidence="11">
    <location>
        <begin position="19"/>
        <end position="387"/>
    </location>
</feature>
<dbReference type="PANTHER" id="PTHR28090:SF1">
    <property type="entry name" value="PROTEIN ROT1"/>
    <property type="match status" value="1"/>
</dbReference>
<reference evidence="12 13" key="1">
    <citation type="journal article" date="2021" name="DNA Res.">
        <title>Genome analysis of Candida subhashii reveals its hybrid nature and dual mitochondrial genome conformations.</title>
        <authorList>
            <person name="Mixao V."/>
            <person name="Hegedusova E."/>
            <person name="Saus E."/>
            <person name="Pryszcz L.P."/>
            <person name="Cillingova A."/>
            <person name="Nosek J."/>
            <person name="Gabaldon T."/>
        </authorList>
    </citation>
    <scope>NUCLEOTIDE SEQUENCE [LARGE SCALE GENOMIC DNA]</scope>
    <source>
        <strain evidence="12 13">CBS 10753</strain>
    </source>
</reference>
<keyword evidence="13" id="KW-1185">Reference proteome</keyword>
<evidence type="ECO:0000256" key="6">
    <source>
        <dbReference type="ARBA" id="ARBA00022729"/>
    </source>
</evidence>
<dbReference type="Proteomes" id="UP000694255">
    <property type="component" value="Unassembled WGS sequence"/>
</dbReference>
<comment type="caution">
    <text evidence="12">The sequence shown here is derived from an EMBL/GenBank/DDBJ whole genome shotgun (WGS) entry which is preliminary data.</text>
</comment>
<dbReference type="GO" id="GO:0006458">
    <property type="term" value="P:'de novo' protein folding"/>
    <property type="evidence" value="ECO:0007669"/>
    <property type="project" value="InterPro"/>
</dbReference>
<keyword evidence="7" id="KW-0256">Endoplasmic reticulum</keyword>
<dbReference type="GO" id="GO:0007118">
    <property type="term" value="P:budding cell apical bud growth"/>
    <property type="evidence" value="ECO:0007669"/>
    <property type="project" value="TreeGrafter"/>
</dbReference>
<dbReference type="InterPro" id="IPR019623">
    <property type="entry name" value="Rot1"/>
</dbReference>
<evidence type="ECO:0000256" key="9">
    <source>
        <dbReference type="ARBA" id="ARBA00023136"/>
    </source>
</evidence>
<feature type="signal peptide" evidence="11">
    <location>
        <begin position="1"/>
        <end position="18"/>
    </location>
</feature>
<feature type="compositionally biased region" description="Low complexity" evidence="10">
    <location>
        <begin position="244"/>
        <end position="263"/>
    </location>
</feature>
<dbReference type="GO" id="GO:0005789">
    <property type="term" value="C:endoplasmic reticulum membrane"/>
    <property type="evidence" value="ECO:0007669"/>
    <property type="project" value="UniProtKB-SubCell"/>
</dbReference>
<comment type="similarity">
    <text evidence="2">Belongs to the ROT1 family.</text>
</comment>
<dbReference type="GO" id="GO:0051082">
    <property type="term" value="F:unfolded protein binding"/>
    <property type="evidence" value="ECO:0007669"/>
    <property type="project" value="TreeGrafter"/>
</dbReference>
<evidence type="ECO:0000256" key="2">
    <source>
        <dbReference type="ARBA" id="ARBA00007149"/>
    </source>
</evidence>
<sequence length="387" mass="43748">MIWLSFIPFLLLSGLATCKKFDKETQAVLEQLQGTWKSQSGKVTTGPTFFNPTEEILYEPLLPGLSYSFNITGHWESAAYIIEGNNRNHSCPNAKLIWQHGTIKYNKKSKKLFLIPERDDGRQLISDPCFDDGVSRYLRYTQLEELSFEIEMDEYFEKLKLQLFNFNGVKKQPMWLSSSDVKIMTQPQNVKTDEVIVQEGPLKSELNGGDNGHDIGSTRDAQNEKVKVKKEENKTSKATFCATNSKENSTESESSSFSEAVNSEIGPDSATFQWMLDRESGSTTGSGLIFENGSGSPKENTVIQLIKNDFPNTGDEGNSKVTLLLCSRAGRDSWSKHLIISGSSLKVYMSKGYKENSRRFQDYNVVISTYRQPIFQDKRDSEFMQLA</sequence>
<keyword evidence="9" id="KW-0472">Membrane</keyword>
<evidence type="ECO:0000313" key="12">
    <source>
        <dbReference type="EMBL" id="KAG7662748.1"/>
    </source>
</evidence>